<dbReference type="PANTHER" id="PTHR11743:SF35">
    <property type="entry name" value="PORIN_VOLTAGE-DEPENDENT ANION-SELECTIVE CHANNEL PROTEIN"/>
    <property type="match status" value="1"/>
</dbReference>
<dbReference type="Proteomes" id="UP001064489">
    <property type="component" value="Chromosome 8"/>
</dbReference>
<reference evidence="2" key="1">
    <citation type="journal article" date="2022" name="Plant J.">
        <title>Strategies of tolerance reflected in two North American maple genomes.</title>
        <authorList>
            <person name="McEvoy S.L."/>
            <person name="Sezen U.U."/>
            <person name="Trouern-Trend A."/>
            <person name="McMahon S.M."/>
            <person name="Schaberg P.G."/>
            <person name="Yang J."/>
            <person name="Wegrzyn J.L."/>
            <person name="Swenson N.G."/>
        </authorList>
    </citation>
    <scope>NUCLEOTIDE SEQUENCE</scope>
    <source>
        <strain evidence="2">91603</strain>
    </source>
</reference>
<proteinExistence type="inferred from homology"/>
<comment type="caution">
    <text evidence="2">The sequence shown here is derived from an EMBL/GenBank/DDBJ whole genome shotgun (WGS) entry which is preliminary data.</text>
</comment>
<dbReference type="Gene3D" id="2.40.160.10">
    <property type="entry name" value="Porin"/>
    <property type="match status" value="1"/>
</dbReference>
<gene>
    <name evidence="2" type="ORF">LWI28_005285</name>
</gene>
<evidence type="ECO:0000313" key="2">
    <source>
        <dbReference type="EMBL" id="KAI9173716.1"/>
    </source>
</evidence>
<dbReference type="InterPro" id="IPR027246">
    <property type="entry name" value="Porin_Euk/Tom40"/>
</dbReference>
<dbReference type="PANTHER" id="PTHR11743">
    <property type="entry name" value="VOLTAGE-DEPENDENT ANION-SELECTIVE CHANNEL"/>
    <property type="match status" value="1"/>
</dbReference>
<comment type="similarity">
    <text evidence="1">Belongs to the eukaryotic mitochondrial porin (TC 1.B.8.1) family.</text>
</comment>
<dbReference type="InterPro" id="IPR001925">
    <property type="entry name" value="Porin_Euk"/>
</dbReference>
<dbReference type="Pfam" id="PF01459">
    <property type="entry name" value="Porin_3"/>
    <property type="match status" value="1"/>
</dbReference>
<dbReference type="AlphaFoldDB" id="A0AAD5IQ29"/>
<keyword evidence="3" id="KW-1185">Reference proteome</keyword>
<sequence length="268" mass="29635">MSNSPGLFIDIGSKAIDLLYKDYAQQLPFHLRYQNFDYCLDLACQAEEIVPGLHTVFGFSIPADSGKVELQFLHDYIGITSGTELKKKNKNKLKTFSSYSTGLDTKLKANWPSTKGFDLFVNFSGVIGCNLFSLGAEVAFDVSSQRLAKYKAGLSFNSDFLIASFTLNDRKTLRASYYKAVNPLTRTAIAADLKYGFDKNGTATFTVGGQRALFPSTLVKARMDTKGKVGALIQQDLLKKFYLTISGEVDFRDINKPPKVGFSMALMP</sequence>
<dbReference type="EMBL" id="JAJSOW010000103">
    <property type="protein sequence ID" value="KAI9173716.1"/>
    <property type="molecule type" value="Genomic_DNA"/>
</dbReference>
<evidence type="ECO:0000313" key="3">
    <source>
        <dbReference type="Proteomes" id="UP001064489"/>
    </source>
</evidence>
<accession>A0AAD5IQ29</accession>
<name>A0AAD5IQ29_ACENE</name>
<dbReference type="GO" id="GO:0005741">
    <property type="term" value="C:mitochondrial outer membrane"/>
    <property type="evidence" value="ECO:0007669"/>
    <property type="project" value="InterPro"/>
</dbReference>
<dbReference type="GO" id="GO:0008308">
    <property type="term" value="F:voltage-gated monoatomic anion channel activity"/>
    <property type="evidence" value="ECO:0007669"/>
    <property type="project" value="InterPro"/>
</dbReference>
<organism evidence="2 3">
    <name type="scientific">Acer negundo</name>
    <name type="common">Box elder</name>
    <dbReference type="NCBI Taxonomy" id="4023"/>
    <lineage>
        <taxon>Eukaryota</taxon>
        <taxon>Viridiplantae</taxon>
        <taxon>Streptophyta</taxon>
        <taxon>Embryophyta</taxon>
        <taxon>Tracheophyta</taxon>
        <taxon>Spermatophyta</taxon>
        <taxon>Magnoliopsida</taxon>
        <taxon>eudicotyledons</taxon>
        <taxon>Gunneridae</taxon>
        <taxon>Pentapetalae</taxon>
        <taxon>rosids</taxon>
        <taxon>malvids</taxon>
        <taxon>Sapindales</taxon>
        <taxon>Sapindaceae</taxon>
        <taxon>Hippocastanoideae</taxon>
        <taxon>Acereae</taxon>
        <taxon>Acer</taxon>
    </lineage>
</organism>
<reference evidence="2" key="2">
    <citation type="submission" date="2023-02" db="EMBL/GenBank/DDBJ databases">
        <authorList>
            <person name="Swenson N.G."/>
            <person name="Wegrzyn J.L."/>
            <person name="Mcevoy S.L."/>
        </authorList>
    </citation>
    <scope>NUCLEOTIDE SEQUENCE</scope>
    <source>
        <strain evidence="2">91603</strain>
        <tissue evidence="2">Leaf</tissue>
    </source>
</reference>
<dbReference type="InterPro" id="IPR023614">
    <property type="entry name" value="Porin_dom_sf"/>
</dbReference>
<evidence type="ECO:0000256" key="1">
    <source>
        <dbReference type="ARBA" id="ARBA00009624"/>
    </source>
</evidence>
<protein>
    <submittedName>
        <fullName evidence="2">Uncharacterized protein</fullName>
    </submittedName>
</protein>
<dbReference type="CDD" id="cd07306">
    <property type="entry name" value="Porin3_VDAC"/>
    <property type="match status" value="1"/>
</dbReference>